<proteinExistence type="inferred from homology"/>
<dbReference type="EMBL" id="BBRZ01000060">
    <property type="protein sequence ID" value="GAM57641.1"/>
    <property type="molecule type" value="Genomic_DNA"/>
</dbReference>
<evidence type="ECO:0000313" key="5">
    <source>
        <dbReference type="Proteomes" id="UP000031671"/>
    </source>
</evidence>
<sequence>MIASLAMAVLLSVLPLWGANNNNGLLMNTSRPLSWGMFILLAISFYILCYSFYVNDFTLTYVANNSNTALPWYYRITAVWGAHEARCCFGC</sequence>
<evidence type="ECO:0000313" key="4">
    <source>
        <dbReference type="EMBL" id="GAM57641.1"/>
    </source>
</evidence>
<dbReference type="PANTHER" id="PTHR43653">
    <property type="entry name" value="CYTOCHROME C ASSEMBLY PROTEIN-RELATED"/>
    <property type="match status" value="1"/>
</dbReference>
<evidence type="ECO:0000256" key="2">
    <source>
        <dbReference type="ARBA" id="ARBA00022748"/>
    </source>
</evidence>
<protein>
    <submittedName>
        <fullName evidence="4">Cytochrome c heme lyase subunit ccmF</fullName>
    </submittedName>
</protein>
<name>A0A0B8NUP5_9VIBR</name>
<dbReference type="AlphaFoldDB" id="A0A0B8NUP5"/>
<dbReference type="GO" id="GO:0017004">
    <property type="term" value="P:cytochrome complex assembly"/>
    <property type="evidence" value="ECO:0007669"/>
    <property type="project" value="UniProtKB-KW"/>
</dbReference>
<dbReference type="GO" id="GO:0016829">
    <property type="term" value="F:lyase activity"/>
    <property type="evidence" value="ECO:0007669"/>
    <property type="project" value="UniProtKB-KW"/>
</dbReference>
<gene>
    <name evidence="4" type="ORF">JCM19231_4893</name>
</gene>
<evidence type="ECO:0000256" key="3">
    <source>
        <dbReference type="SAM" id="Phobius"/>
    </source>
</evidence>
<organism evidence="4 5">
    <name type="scientific">Vibrio ishigakensis</name>
    <dbReference type="NCBI Taxonomy" id="1481914"/>
    <lineage>
        <taxon>Bacteria</taxon>
        <taxon>Pseudomonadati</taxon>
        <taxon>Pseudomonadota</taxon>
        <taxon>Gammaproteobacteria</taxon>
        <taxon>Vibrionales</taxon>
        <taxon>Vibrionaceae</taxon>
        <taxon>Vibrio</taxon>
    </lineage>
</organism>
<feature type="transmembrane region" description="Helical" evidence="3">
    <location>
        <begin position="34"/>
        <end position="53"/>
    </location>
</feature>
<reference evidence="4 5" key="2">
    <citation type="submission" date="2015-01" db="EMBL/GenBank/DDBJ databases">
        <authorList>
            <consortium name="NBRP consortium"/>
            <person name="Sawabe T."/>
            <person name="Meirelles P."/>
            <person name="Feng G."/>
            <person name="Sayaka M."/>
            <person name="Hattori M."/>
            <person name="Ohkuma M."/>
        </authorList>
    </citation>
    <scope>NUCLEOTIDE SEQUENCE [LARGE SCALE GENOMIC DNA]</scope>
    <source>
        <strain evidence="5">JCM 19231</strain>
    </source>
</reference>
<dbReference type="Proteomes" id="UP000031671">
    <property type="component" value="Unassembled WGS sequence"/>
</dbReference>
<accession>A0A0B8NUP5</accession>
<dbReference type="InterPro" id="IPR003567">
    <property type="entry name" value="Cyt_c_biogenesis"/>
</dbReference>
<evidence type="ECO:0000256" key="1">
    <source>
        <dbReference type="ARBA" id="ARBA00009186"/>
    </source>
</evidence>
<keyword evidence="5" id="KW-1185">Reference proteome</keyword>
<comment type="caution">
    <text evidence="4">The sequence shown here is derived from an EMBL/GenBank/DDBJ whole genome shotgun (WGS) entry which is preliminary data.</text>
</comment>
<keyword evidence="4" id="KW-0456">Lyase</keyword>
<keyword evidence="3" id="KW-0472">Membrane</keyword>
<dbReference type="PANTHER" id="PTHR43653:SF1">
    <property type="entry name" value="CYTOCHROME C-TYPE BIOGENESIS PROTEIN CCMF"/>
    <property type="match status" value="1"/>
</dbReference>
<keyword evidence="2" id="KW-0201">Cytochrome c-type biogenesis</keyword>
<keyword evidence="3" id="KW-1133">Transmembrane helix</keyword>
<comment type="similarity">
    <text evidence="1">Belongs to the CcmF/CycK/Ccl1/NrfE/CcsA family.</text>
</comment>
<reference evidence="4 5" key="1">
    <citation type="submission" date="2015-01" db="EMBL/GenBank/DDBJ databases">
        <title>Vibrio sp. C1 JCM 19231 whole genome shotgun sequence.</title>
        <authorList>
            <person name="Sawabe T."/>
            <person name="Meirelles P."/>
            <person name="Feng G."/>
            <person name="Sayaka M."/>
            <person name="Hattori M."/>
            <person name="Ohkuma M."/>
        </authorList>
    </citation>
    <scope>NUCLEOTIDE SEQUENCE [LARGE SCALE GENOMIC DNA]</scope>
    <source>
        <strain evidence="5">JCM 19231</strain>
    </source>
</reference>
<keyword evidence="3" id="KW-0812">Transmembrane</keyword>
<dbReference type="GO" id="GO:0015232">
    <property type="term" value="F:heme transmembrane transporter activity"/>
    <property type="evidence" value="ECO:0007669"/>
    <property type="project" value="InterPro"/>
</dbReference>
<dbReference type="GO" id="GO:0016020">
    <property type="term" value="C:membrane"/>
    <property type="evidence" value="ECO:0007669"/>
    <property type="project" value="InterPro"/>
</dbReference>